<organism evidence="1">
    <name type="scientific">mine drainage metagenome</name>
    <dbReference type="NCBI Taxonomy" id="410659"/>
    <lineage>
        <taxon>unclassified sequences</taxon>
        <taxon>metagenomes</taxon>
        <taxon>ecological metagenomes</taxon>
    </lineage>
</organism>
<dbReference type="EMBL" id="MLJW01005987">
    <property type="protein sequence ID" value="OIQ67345.1"/>
    <property type="molecule type" value="Genomic_DNA"/>
</dbReference>
<proteinExistence type="predicted"/>
<accession>A0A1J5P6Y7</accession>
<evidence type="ECO:0000313" key="1">
    <source>
        <dbReference type="EMBL" id="OIQ67345.1"/>
    </source>
</evidence>
<sequence>MHALLLHREAVIGPLLGDVVIEVCGLQRVRRERRFHRHQNVREVLKLAFERPFAGRLHVVGVGKGDIGHGAGIQRRHRLGDHVLNGVLRQLDLDIGFRLEFLDRGDQRVVLGPVEALAPPDRYLFLGRRRRRRVKQPGRRQRDRKRDFPRYFPLGSHVILPFSRRFFHRLGERLDHGRGAI</sequence>
<reference evidence="1" key="1">
    <citation type="submission" date="2016-10" db="EMBL/GenBank/DDBJ databases">
        <title>Sequence of Gallionella enrichment culture.</title>
        <authorList>
            <person name="Poehlein A."/>
            <person name="Muehling M."/>
            <person name="Daniel R."/>
        </authorList>
    </citation>
    <scope>NUCLEOTIDE SEQUENCE</scope>
</reference>
<protein>
    <submittedName>
        <fullName evidence="1">Uncharacterized protein</fullName>
    </submittedName>
</protein>
<gene>
    <name evidence="1" type="ORF">GALL_510770</name>
</gene>
<comment type="caution">
    <text evidence="1">The sequence shown here is derived from an EMBL/GenBank/DDBJ whole genome shotgun (WGS) entry which is preliminary data.</text>
</comment>
<dbReference type="AlphaFoldDB" id="A0A1J5P6Y7"/>
<name>A0A1J5P6Y7_9ZZZZ</name>